<evidence type="ECO:0000313" key="3">
    <source>
        <dbReference type="Proteomes" id="UP001210720"/>
    </source>
</evidence>
<name>A0ABT4XXS2_9RHOB</name>
<organism evidence="2 3">
    <name type="scientific">Thalassococcus lentus</name>
    <dbReference type="NCBI Taxonomy" id="1210524"/>
    <lineage>
        <taxon>Bacteria</taxon>
        <taxon>Pseudomonadati</taxon>
        <taxon>Pseudomonadota</taxon>
        <taxon>Alphaproteobacteria</taxon>
        <taxon>Rhodobacterales</taxon>
        <taxon>Roseobacteraceae</taxon>
        <taxon>Thalassococcus</taxon>
    </lineage>
</organism>
<sequence length="132" mass="15027">MKQLFAFALLTATALPVLAAEPMNGADFERYVTGKTLYFGLEGQAYGVEEYLPNREVRWSFLDGKCKEGYWYEADQQICFVYEDNPEPQCWSFFREGSGLRAVFENDPSSTVLYEAQQNDDPMLCYGPDVGV</sequence>
<dbReference type="Proteomes" id="UP001210720">
    <property type="component" value="Unassembled WGS sequence"/>
</dbReference>
<reference evidence="2 3" key="1">
    <citation type="submission" date="2023-01" db="EMBL/GenBank/DDBJ databases">
        <title>Thalassococcus onchidii sp. nov., isolated from a marine invertebrate from the South China Sea.</title>
        <authorList>
            <person name="Xu S."/>
            <person name="Liu Z."/>
            <person name="Xu Y."/>
        </authorList>
    </citation>
    <scope>NUCLEOTIDE SEQUENCE [LARGE SCALE GENOMIC DNA]</scope>
    <source>
        <strain evidence="2 3">KCTC 32084</strain>
    </source>
</reference>
<keyword evidence="3" id="KW-1185">Reference proteome</keyword>
<gene>
    <name evidence="2" type="ORF">PFY00_18700</name>
</gene>
<keyword evidence="1" id="KW-0732">Signal</keyword>
<evidence type="ECO:0000256" key="1">
    <source>
        <dbReference type="SAM" id="SignalP"/>
    </source>
</evidence>
<comment type="caution">
    <text evidence="2">The sequence shown here is derived from an EMBL/GenBank/DDBJ whole genome shotgun (WGS) entry which is preliminary data.</text>
</comment>
<accession>A0ABT4XXS2</accession>
<dbReference type="EMBL" id="JAQIOY010000013">
    <property type="protein sequence ID" value="MDA7426769.1"/>
    <property type="molecule type" value="Genomic_DNA"/>
</dbReference>
<dbReference type="RefSeq" id="WP_271434127.1">
    <property type="nucleotide sequence ID" value="NZ_JAQIOY010000013.1"/>
</dbReference>
<protein>
    <submittedName>
        <fullName evidence="2">Uncharacterized protein</fullName>
    </submittedName>
</protein>
<proteinExistence type="predicted"/>
<evidence type="ECO:0000313" key="2">
    <source>
        <dbReference type="EMBL" id="MDA7426769.1"/>
    </source>
</evidence>
<feature type="signal peptide" evidence="1">
    <location>
        <begin position="1"/>
        <end position="19"/>
    </location>
</feature>
<feature type="chain" id="PRO_5047412347" evidence="1">
    <location>
        <begin position="20"/>
        <end position="132"/>
    </location>
</feature>